<comment type="caution">
    <text evidence="8">Lacks conserved residue(s) required for the propagation of feature annotation.</text>
</comment>
<evidence type="ECO:0000313" key="13">
    <source>
        <dbReference type="Proteomes" id="UP000566819"/>
    </source>
</evidence>
<dbReference type="InterPro" id="IPR018371">
    <property type="entry name" value="Chitin-binding_1_CS"/>
</dbReference>
<evidence type="ECO:0000259" key="11">
    <source>
        <dbReference type="PROSITE" id="PS51677"/>
    </source>
</evidence>
<sequence>MHSTIFLLAALPTLISAHADPNDVYAGLPRFTGGRKFLANLKARNAFAGMPGSPVMVPEAHAARGASPAEGQLGSRQNPSTCGPGVGSCSAGYCCSSAGYCGVGIDYCAAPDCQFQYGPACDANTIPAGGSTSSIARTHLGSIPYGGDNVAGVQDCIEVDMMALTFDDGPYLYTSDLLDLLDKYNAKATFMITGNNLGKGEIDSCSTGYPQLIQRMHESGHQIASHTWSHQNFTALTQTEFYNQVYYNEMAFRNILGFFPTYLRPPYSECDSTCSSYLSTLGYHATYFDLDTQDYLNDSPTLIQNSKNFFTEAIAEYGTDPATSNFLVIGHDIHYQTVYNLTEFMLQTMAADGYGTSVTVGTCLGDPATNWYRSAGAPIVTCSYTASTGSTSSTSASSASASTKATTTTSTAKSTSTLPVSTDGTCGAASTCQGSTYGNCCSQYGYCGSTSAYCSTGCQPLYGTCGSSSSSSSSA</sequence>
<keyword evidence="3" id="KW-0479">Metal-binding</keyword>
<dbReference type="InterPro" id="IPR001002">
    <property type="entry name" value="Chitin-bd_1"/>
</dbReference>
<dbReference type="GO" id="GO:0005975">
    <property type="term" value="P:carbohydrate metabolic process"/>
    <property type="evidence" value="ECO:0007669"/>
    <property type="project" value="InterPro"/>
</dbReference>
<dbReference type="GO" id="GO:0046872">
    <property type="term" value="F:metal ion binding"/>
    <property type="evidence" value="ECO:0007669"/>
    <property type="project" value="UniProtKB-KW"/>
</dbReference>
<keyword evidence="4 9" id="KW-0732">Signal</keyword>
<dbReference type="SUPFAM" id="SSF88713">
    <property type="entry name" value="Glycoside hydrolase/deacetylase"/>
    <property type="match status" value="1"/>
</dbReference>
<evidence type="ECO:0000256" key="1">
    <source>
        <dbReference type="ARBA" id="ARBA00001941"/>
    </source>
</evidence>
<feature type="domain" description="Chitin-binding type-1" evidence="10">
    <location>
        <begin position="423"/>
        <end position="467"/>
    </location>
</feature>
<dbReference type="PROSITE" id="PS00026">
    <property type="entry name" value="CHIT_BIND_I_1"/>
    <property type="match status" value="1"/>
</dbReference>
<dbReference type="CDD" id="cd00035">
    <property type="entry name" value="ChtBD1"/>
    <property type="match status" value="1"/>
</dbReference>
<feature type="domain" description="Chitin-binding type-1" evidence="10">
    <location>
        <begin position="79"/>
        <end position="123"/>
    </location>
</feature>
<dbReference type="Gene3D" id="3.20.20.370">
    <property type="entry name" value="Glycoside hydrolase/deacetylase"/>
    <property type="match status" value="1"/>
</dbReference>
<keyword evidence="7" id="KW-0170">Cobalt</keyword>
<dbReference type="Proteomes" id="UP000566819">
    <property type="component" value="Unassembled WGS sequence"/>
</dbReference>
<dbReference type="PROSITE" id="PS51677">
    <property type="entry name" value="NODB"/>
    <property type="match status" value="1"/>
</dbReference>
<dbReference type="EMBL" id="JAAMPI010000043">
    <property type="protein sequence ID" value="KAF4636936.1"/>
    <property type="molecule type" value="Genomic_DNA"/>
</dbReference>
<dbReference type="PROSITE" id="PS50941">
    <property type="entry name" value="CHIT_BIND_I_2"/>
    <property type="match status" value="2"/>
</dbReference>
<feature type="signal peptide" evidence="9">
    <location>
        <begin position="1"/>
        <end position="19"/>
    </location>
</feature>
<evidence type="ECO:0000256" key="8">
    <source>
        <dbReference type="PROSITE-ProRule" id="PRU00261"/>
    </source>
</evidence>
<keyword evidence="13" id="KW-1185">Reference proteome</keyword>
<dbReference type="CDD" id="cd11618">
    <property type="entry name" value="ChtBD1_1"/>
    <property type="match status" value="1"/>
</dbReference>
<feature type="disulfide bond" evidence="8">
    <location>
        <begin position="426"/>
        <end position="441"/>
    </location>
</feature>
<proteinExistence type="predicted"/>
<dbReference type="PANTHER" id="PTHR46471:SF2">
    <property type="entry name" value="CHITIN DEACETYLASE-RELATED"/>
    <property type="match status" value="1"/>
</dbReference>
<reference evidence="12 13" key="1">
    <citation type="submission" date="2020-03" db="EMBL/GenBank/DDBJ databases">
        <title>Draft Genome Sequence of Cudoniella acicularis.</title>
        <authorList>
            <person name="Buettner E."/>
            <person name="Kellner H."/>
        </authorList>
    </citation>
    <scope>NUCLEOTIDE SEQUENCE [LARGE SCALE GENOMIC DNA]</scope>
    <source>
        <strain evidence="12 13">DSM 108380</strain>
    </source>
</reference>
<dbReference type="SMART" id="SM00270">
    <property type="entry name" value="ChtBD1"/>
    <property type="match status" value="2"/>
</dbReference>
<name>A0A8H4RXH0_9HELO</name>
<evidence type="ECO:0000256" key="6">
    <source>
        <dbReference type="ARBA" id="ARBA00023277"/>
    </source>
</evidence>
<dbReference type="AlphaFoldDB" id="A0A8H4RXH0"/>
<comment type="caution">
    <text evidence="12">The sequence shown here is derived from an EMBL/GenBank/DDBJ whole genome shotgun (WGS) entry which is preliminary data.</text>
</comment>
<evidence type="ECO:0000256" key="5">
    <source>
        <dbReference type="ARBA" id="ARBA00022801"/>
    </source>
</evidence>
<gene>
    <name evidence="12" type="ORF">G7Y89_g1161</name>
</gene>
<dbReference type="InterPro" id="IPR011330">
    <property type="entry name" value="Glyco_hydro/deAcase_b/a-brl"/>
</dbReference>
<dbReference type="InterPro" id="IPR036861">
    <property type="entry name" value="Endochitinase-like_sf"/>
</dbReference>
<keyword evidence="2 8" id="KW-0147">Chitin-binding</keyword>
<keyword evidence="8" id="KW-1015">Disulfide bond</keyword>
<keyword evidence="5" id="KW-0378">Hydrolase</keyword>
<evidence type="ECO:0000256" key="9">
    <source>
        <dbReference type="SAM" id="SignalP"/>
    </source>
</evidence>
<dbReference type="OrthoDB" id="407355at2759"/>
<evidence type="ECO:0000256" key="7">
    <source>
        <dbReference type="ARBA" id="ARBA00023285"/>
    </source>
</evidence>
<dbReference type="PANTHER" id="PTHR46471">
    <property type="entry name" value="CHITIN DEACETYLASE"/>
    <property type="match status" value="1"/>
</dbReference>
<evidence type="ECO:0000256" key="4">
    <source>
        <dbReference type="ARBA" id="ARBA00022729"/>
    </source>
</evidence>
<dbReference type="SUPFAM" id="SSF57016">
    <property type="entry name" value="Plant lectins/antimicrobial peptides"/>
    <property type="match status" value="2"/>
</dbReference>
<dbReference type="Gene3D" id="3.30.60.10">
    <property type="entry name" value="Endochitinase-like"/>
    <property type="match status" value="2"/>
</dbReference>
<organism evidence="12 13">
    <name type="scientific">Cudoniella acicularis</name>
    <dbReference type="NCBI Taxonomy" id="354080"/>
    <lineage>
        <taxon>Eukaryota</taxon>
        <taxon>Fungi</taxon>
        <taxon>Dikarya</taxon>
        <taxon>Ascomycota</taxon>
        <taxon>Pezizomycotina</taxon>
        <taxon>Leotiomycetes</taxon>
        <taxon>Helotiales</taxon>
        <taxon>Tricladiaceae</taxon>
        <taxon>Cudoniella</taxon>
    </lineage>
</organism>
<evidence type="ECO:0000259" key="10">
    <source>
        <dbReference type="PROSITE" id="PS50941"/>
    </source>
</evidence>
<dbReference type="GO" id="GO:0016810">
    <property type="term" value="F:hydrolase activity, acting on carbon-nitrogen (but not peptide) bonds"/>
    <property type="evidence" value="ECO:0007669"/>
    <property type="project" value="InterPro"/>
</dbReference>
<feature type="disulfide bond" evidence="8">
    <location>
        <begin position="94"/>
        <end position="108"/>
    </location>
</feature>
<evidence type="ECO:0000256" key="3">
    <source>
        <dbReference type="ARBA" id="ARBA00022723"/>
    </source>
</evidence>
<evidence type="ECO:0000256" key="2">
    <source>
        <dbReference type="ARBA" id="ARBA00022669"/>
    </source>
</evidence>
<accession>A0A8H4RXH0</accession>
<feature type="disulfide bond" evidence="8">
    <location>
        <begin position="89"/>
        <end position="101"/>
    </location>
</feature>
<dbReference type="InterPro" id="IPR002509">
    <property type="entry name" value="NODB_dom"/>
</dbReference>
<dbReference type="CDD" id="cd10951">
    <property type="entry name" value="CE4_ClCDA_like"/>
    <property type="match status" value="1"/>
</dbReference>
<feature type="disulfide bond" evidence="8">
    <location>
        <begin position="440"/>
        <end position="454"/>
    </location>
</feature>
<feature type="chain" id="PRO_5034067419" description="Chitin deacetylase" evidence="9">
    <location>
        <begin position="20"/>
        <end position="475"/>
    </location>
</feature>
<comment type="cofactor">
    <cofactor evidence="1">
        <name>Co(2+)</name>
        <dbReference type="ChEBI" id="CHEBI:48828"/>
    </cofactor>
</comment>
<protein>
    <recommendedName>
        <fullName evidence="14">Chitin deacetylase</fullName>
    </recommendedName>
</protein>
<dbReference type="Pfam" id="PF01522">
    <property type="entry name" value="Polysacc_deac_1"/>
    <property type="match status" value="1"/>
</dbReference>
<evidence type="ECO:0008006" key="14">
    <source>
        <dbReference type="Google" id="ProtNLM"/>
    </source>
</evidence>
<dbReference type="GO" id="GO:0008061">
    <property type="term" value="F:chitin binding"/>
    <property type="evidence" value="ECO:0007669"/>
    <property type="project" value="UniProtKB-UniRule"/>
</dbReference>
<evidence type="ECO:0000313" key="12">
    <source>
        <dbReference type="EMBL" id="KAF4636936.1"/>
    </source>
</evidence>
<keyword evidence="6" id="KW-0119">Carbohydrate metabolism</keyword>
<feature type="domain" description="NodB homology" evidence="11">
    <location>
        <begin position="160"/>
        <end position="357"/>
    </location>
</feature>